<comment type="similarity">
    <text evidence="2">Belongs to the EamA transporter family.</text>
</comment>
<comment type="caution">
    <text evidence="9">The sequence shown here is derived from an EMBL/GenBank/DDBJ whole genome shotgun (WGS) entry which is preliminary data.</text>
</comment>
<dbReference type="Proteomes" id="UP001364890">
    <property type="component" value="Unassembled WGS sequence"/>
</dbReference>
<proteinExistence type="inferred from homology"/>
<keyword evidence="5 7" id="KW-1133">Transmembrane helix</keyword>
<feature type="transmembrane region" description="Helical" evidence="7">
    <location>
        <begin position="65"/>
        <end position="84"/>
    </location>
</feature>
<reference evidence="9 10" key="1">
    <citation type="submission" date="2024-01" db="EMBL/GenBank/DDBJ databases">
        <title>Seven novel Bacillus-like species.</title>
        <authorList>
            <person name="Liu G."/>
        </authorList>
    </citation>
    <scope>NUCLEOTIDE SEQUENCE [LARGE SCALE GENOMIC DNA]</scope>
    <source>
        <strain evidence="9 10">FJAT-51614</strain>
    </source>
</reference>
<feature type="domain" description="EamA" evidence="8">
    <location>
        <begin position="6"/>
        <end position="137"/>
    </location>
</feature>
<feature type="transmembrane region" description="Helical" evidence="7">
    <location>
        <begin position="34"/>
        <end position="53"/>
    </location>
</feature>
<feature type="domain" description="EamA" evidence="8">
    <location>
        <begin position="150"/>
        <end position="286"/>
    </location>
</feature>
<feature type="transmembrane region" description="Helical" evidence="7">
    <location>
        <begin position="271"/>
        <end position="291"/>
    </location>
</feature>
<dbReference type="Gene3D" id="1.10.3730.20">
    <property type="match status" value="1"/>
</dbReference>
<evidence type="ECO:0000256" key="3">
    <source>
        <dbReference type="ARBA" id="ARBA00022475"/>
    </source>
</evidence>
<feature type="transmembrane region" description="Helical" evidence="7">
    <location>
        <begin position="181"/>
        <end position="199"/>
    </location>
</feature>
<dbReference type="PANTHER" id="PTHR32322:SF18">
    <property type="entry name" value="S-ADENOSYLMETHIONINE_S-ADENOSYLHOMOCYSTEINE TRANSPORTER"/>
    <property type="match status" value="1"/>
</dbReference>
<feature type="transmembrane region" description="Helical" evidence="7">
    <location>
        <begin position="122"/>
        <end position="141"/>
    </location>
</feature>
<name>A0ABU8F3M4_9BACI</name>
<feature type="transmembrane region" description="Helical" evidence="7">
    <location>
        <begin position="246"/>
        <end position="265"/>
    </location>
</feature>
<evidence type="ECO:0000256" key="4">
    <source>
        <dbReference type="ARBA" id="ARBA00022692"/>
    </source>
</evidence>
<protein>
    <submittedName>
        <fullName evidence="9">DMT family transporter</fullName>
    </submittedName>
</protein>
<evidence type="ECO:0000259" key="8">
    <source>
        <dbReference type="Pfam" id="PF00892"/>
    </source>
</evidence>
<evidence type="ECO:0000313" key="9">
    <source>
        <dbReference type="EMBL" id="MEI4768865.1"/>
    </source>
</evidence>
<dbReference type="PANTHER" id="PTHR32322">
    <property type="entry name" value="INNER MEMBRANE TRANSPORTER"/>
    <property type="match status" value="1"/>
</dbReference>
<dbReference type="EMBL" id="JBAWSY010000002">
    <property type="protein sequence ID" value="MEI4768865.1"/>
    <property type="molecule type" value="Genomic_DNA"/>
</dbReference>
<gene>
    <name evidence="9" type="ORF">WAX74_04230</name>
</gene>
<keyword evidence="3" id="KW-1003">Cell membrane</keyword>
<dbReference type="InterPro" id="IPR050638">
    <property type="entry name" value="AA-Vitamin_Transporters"/>
</dbReference>
<evidence type="ECO:0000256" key="5">
    <source>
        <dbReference type="ARBA" id="ARBA00022989"/>
    </source>
</evidence>
<evidence type="ECO:0000313" key="10">
    <source>
        <dbReference type="Proteomes" id="UP001364890"/>
    </source>
</evidence>
<dbReference type="RefSeq" id="WP_336496416.1">
    <property type="nucleotide sequence ID" value="NZ_JBAWSY010000002.1"/>
</dbReference>
<feature type="transmembrane region" description="Helical" evidence="7">
    <location>
        <begin position="96"/>
        <end position="115"/>
    </location>
</feature>
<keyword evidence="4 7" id="KW-0812">Transmembrane</keyword>
<feature type="transmembrane region" description="Helical" evidence="7">
    <location>
        <begin position="153"/>
        <end position="169"/>
    </location>
</feature>
<dbReference type="InterPro" id="IPR037185">
    <property type="entry name" value="EmrE-like"/>
</dbReference>
<organism evidence="9 10">
    <name type="scientific">Psychrobacillus mangrovi</name>
    <dbReference type="NCBI Taxonomy" id="3117745"/>
    <lineage>
        <taxon>Bacteria</taxon>
        <taxon>Bacillati</taxon>
        <taxon>Bacillota</taxon>
        <taxon>Bacilli</taxon>
        <taxon>Bacillales</taxon>
        <taxon>Bacillaceae</taxon>
        <taxon>Psychrobacillus</taxon>
    </lineage>
</organism>
<dbReference type="SUPFAM" id="SSF103481">
    <property type="entry name" value="Multidrug resistance efflux transporter EmrE"/>
    <property type="match status" value="2"/>
</dbReference>
<feature type="transmembrane region" description="Helical" evidence="7">
    <location>
        <begin position="214"/>
        <end position="234"/>
    </location>
</feature>
<sequence length="309" mass="33648">MKQLNIYLMLVFVMFVWGANLPILKYLVTVVPPVTLTAFRVLTAGLVVVVILWKMNLLRLPTKLEWKYILIGALTNVVLHHYFLNMGLAITSGTHGGLILGTGPMLTAISGAIILKYFPSRFQWLGLLLGLAGVTVSILVGGGQSSGANLGDFYVFLAILAQVLSYMVVSKAARTLDPRLLTAYMLLIGAVVLTAISLVQEPRGFYAFADTTPLFWWLFLASAVVSTAIGHLMYNYAVGKAGATKAAIFMNLNPLFSLILSAIFLNEILNYRHFLGLILIVAGVILGSGAAEDMWKKHKKKKAASLKET</sequence>
<accession>A0ABU8F3M4</accession>
<keyword evidence="10" id="KW-1185">Reference proteome</keyword>
<evidence type="ECO:0000256" key="6">
    <source>
        <dbReference type="ARBA" id="ARBA00023136"/>
    </source>
</evidence>
<feature type="transmembrane region" description="Helical" evidence="7">
    <location>
        <begin position="7"/>
        <end position="28"/>
    </location>
</feature>
<keyword evidence="6 7" id="KW-0472">Membrane</keyword>
<evidence type="ECO:0000256" key="1">
    <source>
        <dbReference type="ARBA" id="ARBA00004651"/>
    </source>
</evidence>
<dbReference type="InterPro" id="IPR000620">
    <property type="entry name" value="EamA_dom"/>
</dbReference>
<evidence type="ECO:0000256" key="7">
    <source>
        <dbReference type="SAM" id="Phobius"/>
    </source>
</evidence>
<comment type="subcellular location">
    <subcellularLocation>
        <location evidence="1">Cell membrane</location>
        <topology evidence="1">Multi-pass membrane protein</topology>
    </subcellularLocation>
</comment>
<evidence type="ECO:0000256" key="2">
    <source>
        <dbReference type="ARBA" id="ARBA00007362"/>
    </source>
</evidence>
<dbReference type="Pfam" id="PF00892">
    <property type="entry name" value="EamA"/>
    <property type="match status" value="2"/>
</dbReference>